<organism evidence="4 5">
    <name type="scientific">Methylocaldum szegediense</name>
    <dbReference type="NCBI Taxonomy" id="73780"/>
    <lineage>
        <taxon>Bacteria</taxon>
        <taxon>Pseudomonadati</taxon>
        <taxon>Pseudomonadota</taxon>
        <taxon>Gammaproteobacteria</taxon>
        <taxon>Methylococcales</taxon>
        <taxon>Methylococcaceae</taxon>
        <taxon>Methylocaldum</taxon>
    </lineage>
</organism>
<feature type="domain" description="GIY-YIG" evidence="3">
    <location>
        <begin position="18"/>
        <end position="107"/>
    </location>
</feature>
<evidence type="ECO:0000313" key="4">
    <source>
        <dbReference type="EMBL" id="CAI8753617.1"/>
    </source>
</evidence>
<dbReference type="InterPro" id="IPR000305">
    <property type="entry name" value="GIY-YIG_endonuc"/>
</dbReference>
<evidence type="ECO:0000256" key="1">
    <source>
        <dbReference type="ARBA" id="ARBA00007435"/>
    </source>
</evidence>
<feature type="compositionally biased region" description="Polar residues" evidence="2">
    <location>
        <begin position="1"/>
        <end position="14"/>
    </location>
</feature>
<name>A0ABN8X123_9GAMM</name>
<keyword evidence="4" id="KW-0255">Endonuclease</keyword>
<dbReference type="PANTHER" id="PTHR34477">
    <property type="entry name" value="UPF0213 PROTEIN YHBQ"/>
    <property type="match status" value="1"/>
</dbReference>
<dbReference type="Pfam" id="PF01541">
    <property type="entry name" value="GIY-YIG"/>
    <property type="match status" value="1"/>
</dbReference>
<proteinExistence type="inferred from homology"/>
<dbReference type="Proteomes" id="UP001162030">
    <property type="component" value="Chromosome"/>
</dbReference>
<dbReference type="EMBL" id="OX458333">
    <property type="protein sequence ID" value="CAI8753617.1"/>
    <property type="molecule type" value="Genomic_DNA"/>
</dbReference>
<dbReference type="PROSITE" id="PS50164">
    <property type="entry name" value="GIY_YIG"/>
    <property type="match status" value="1"/>
</dbReference>
<dbReference type="CDD" id="cd10448">
    <property type="entry name" value="GIY-YIG_unchar_3"/>
    <property type="match status" value="1"/>
</dbReference>
<keyword evidence="5" id="KW-1185">Reference proteome</keyword>
<reference evidence="4 5" key="1">
    <citation type="submission" date="2023-03" db="EMBL/GenBank/DDBJ databases">
        <authorList>
            <person name="Pearce D."/>
        </authorList>
    </citation>
    <scope>NUCLEOTIDE SEQUENCE [LARGE SCALE GENOMIC DNA]</scope>
    <source>
        <strain evidence="4">Msz</strain>
    </source>
</reference>
<dbReference type="InterPro" id="IPR050190">
    <property type="entry name" value="UPF0213_domain"/>
</dbReference>
<keyword evidence="4" id="KW-0540">Nuclease</keyword>
<comment type="similarity">
    <text evidence="1">Belongs to the UPF0213 family.</text>
</comment>
<feature type="region of interest" description="Disordered" evidence="2">
    <location>
        <begin position="1"/>
        <end position="37"/>
    </location>
</feature>
<dbReference type="SUPFAM" id="SSF82771">
    <property type="entry name" value="GIY-YIG endonuclease"/>
    <property type="match status" value="1"/>
</dbReference>
<evidence type="ECO:0000259" key="3">
    <source>
        <dbReference type="PROSITE" id="PS50164"/>
    </source>
</evidence>
<gene>
    <name evidence="4" type="ORF">MSZNOR_0698</name>
</gene>
<evidence type="ECO:0000256" key="2">
    <source>
        <dbReference type="SAM" id="MobiDB-lite"/>
    </source>
</evidence>
<accession>A0ABN8X123</accession>
<dbReference type="Gene3D" id="3.40.1440.10">
    <property type="entry name" value="GIY-YIG endonuclease"/>
    <property type="match status" value="1"/>
</dbReference>
<dbReference type="RefSeq" id="WP_084161905.1">
    <property type="nucleotide sequence ID" value="NZ_OX458333.1"/>
</dbReference>
<keyword evidence="4" id="KW-0378">Hydrolase</keyword>
<dbReference type="PANTHER" id="PTHR34477:SF5">
    <property type="entry name" value="BSL5627 PROTEIN"/>
    <property type="match status" value="1"/>
</dbReference>
<dbReference type="GO" id="GO:0004519">
    <property type="term" value="F:endonuclease activity"/>
    <property type="evidence" value="ECO:0007669"/>
    <property type="project" value="UniProtKB-KW"/>
</dbReference>
<protein>
    <submittedName>
        <fullName evidence="4">Endonuclease</fullName>
    </submittedName>
</protein>
<evidence type="ECO:0000313" key="5">
    <source>
        <dbReference type="Proteomes" id="UP001162030"/>
    </source>
</evidence>
<sequence length="127" mass="14431">MPNKQSESAQTSPISEADLNVIPAGTPESSVQDGRRRNSVDVNGTLYVGVTSKLVRRAFQHRNGLVEGFTNKYRVHMLVWFELHERMETAILREKLIKKWPRAAKIGLIEASNSEWRDLWTNVIGIS</sequence>
<dbReference type="InterPro" id="IPR035901">
    <property type="entry name" value="GIY-YIG_endonuc_sf"/>
</dbReference>